<dbReference type="SUPFAM" id="SSF103473">
    <property type="entry name" value="MFS general substrate transporter"/>
    <property type="match status" value="1"/>
</dbReference>
<dbReference type="InterPro" id="IPR011701">
    <property type="entry name" value="MFS"/>
</dbReference>
<dbReference type="InterPro" id="IPR036259">
    <property type="entry name" value="MFS_trans_sf"/>
</dbReference>
<keyword evidence="2" id="KW-1003">Cell membrane</keyword>
<evidence type="ECO:0000256" key="4">
    <source>
        <dbReference type="ARBA" id="ARBA00022989"/>
    </source>
</evidence>
<proteinExistence type="predicted"/>
<dbReference type="CDD" id="cd17324">
    <property type="entry name" value="MFS_NepI_like"/>
    <property type="match status" value="1"/>
</dbReference>
<organism evidence="8 9">
    <name type="scientific">Chitinophaga varians</name>
    <dbReference type="NCBI Taxonomy" id="2202339"/>
    <lineage>
        <taxon>Bacteria</taxon>
        <taxon>Pseudomonadati</taxon>
        <taxon>Bacteroidota</taxon>
        <taxon>Chitinophagia</taxon>
        <taxon>Chitinophagales</taxon>
        <taxon>Chitinophagaceae</taxon>
        <taxon>Chitinophaga</taxon>
    </lineage>
</organism>
<dbReference type="Proteomes" id="UP000570474">
    <property type="component" value="Unassembled WGS sequence"/>
</dbReference>
<dbReference type="Pfam" id="PF07690">
    <property type="entry name" value="MFS_1"/>
    <property type="match status" value="1"/>
</dbReference>
<comment type="caution">
    <text evidence="8">The sequence shown here is derived from an EMBL/GenBank/DDBJ whole genome shotgun (WGS) entry which is preliminary data.</text>
</comment>
<sequence>MQKEEKKKFTRQQKLTIVILALLQFLIILDFMVLSPLGAIMMKELQITTARFSMAVSVYAFSACAGGLVAAGFADMFDRKKLLVLFTGGFILGTLLCAMAPNYEVLVVARIFAGGLGGIVSSVSYAIITDLFEARQRGRAMGFFQMAFGASQVLGIPVGLFLANRFGWHSPFWLITLCGMMIAVALVKFIPSVAGHLNEKRQRRAIQHLKDAISNPGYLRAFLSITLLTTGGFMLIPLGSAYGVHNLGLKMDELPVLYGALGVFMIIAAPLSGKLCDSVGPFRLFVTGSVLCVILVRIYTTLGITPLWSCIAVVIALFTGVIFRQVSAGVLMSMVPETEDRGAFMSLNSAFQQISGGIASYVAGLVVTQSGNGRLEHYSDLGNIVIATMILSVGLMYWVVLYLRARVTVTENYFNKSVKIKEAQE</sequence>
<dbReference type="PANTHER" id="PTHR43124">
    <property type="entry name" value="PURINE EFFLUX PUMP PBUE"/>
    <property type="match status" value="1"/>
</dbReference>
<feature type="transmembrane region" description="Helical" evidence="6">
    <location>
        <begin position="384"/>
        <end position="403"/>
    </location>
</feature>
<evidence type="ECO:0000256" key="3">
    <source>
        <dbReference type="ARBA" id="ARBA00022692"/>
    </source>
</evidence>
<dbReference type="PROSITE" id="PS50850">
    <property type="entry name" value="MFS"/>
    <property type="match status" value="1"/>
</dbReference>
<dbReference type="GO" id="GO:0022857">
    <property type="term" value="F:transmembrane transporter activity"/>
    <property type="evidence" value="ECO:0007669"/>
    <property type="project" value="InterPro"/>
</dbReference>
<feature type="transmembrane region" description="Helical" evidence="6">
    <location>
        <begin position="218"/>
        <end position="236"/>
    </location>
</feature>
<feature type="transmembrane region" description="Helical" evidence="6">
    <location>
        <begin position="306"/>
        <end position="323"/>
    </location>
</feature>
<gene>
    <name evidence="8" type="ORF">HGH92_33235</name>
</gene>
<dbReference type="PANTHER" id="PTHR43124:SF3">
    <property type="entry name" value="CHLORAMPHENICOL EFFLUX PUMP RV0191"/>
    <property type="match status" value="1"/>
</dbReference>
<evidence type="ECO:0000256" key="6">
    <source>
        <dbReference type="SAM" id="Phobius"/>
    </source>
</evidence>
<feature type="transmembrane region" description="Helical" evidence="6">
    <location>
        <begin position="107"/>
        <end position="128"/>
    </location>
</feature>
<evidence type="ECO:0000256" key="2">
    <source>
        <dbReference type="ARBA" id="ARBA00022475"/>
    </source>
</evidence>
<comment type="subcellular location">
    <subcellularLocation>
        <location evidence="1">Cell membrane</location>
        <topology evidence="1">Multi-pass membrane protein</topology>
    </subcellularLocation>
</comment>
<feature type="transmembrane region" description="Helical" evidence="6">
    <location>
        <begin position="52"/>
        <end position="70"/>
    </location>
</feature>
<name>A0A847RQH6_9BACT</name>
<dbReference type="Gene3D" id="1.20.1250.20">
    <property type="entry name" value="MFS general substrate transporter like domains"/>
    <property type="match status" value="1"/>
</dbReference>
<evidence type="ECO:0000256" key="1">
    <source>
        <dbReference type="ARBA" id="ARBA00004651"/>
    </source>
</evidence>
<keyword evidence="4 6" id="KW-1133">Transmembrane helix</keyword>
<keyword evidence="5 6" id="KW-0472">Membrane</keyword>
<feature type="transmembrane region" description="Helical" evidence="6">
    <location>
        <begin position="344"/>
        <end position="364"/>
    </location>
</feature>
<evidence type="ECO:0000259" key="7">
    <source>
        <dbReference type="PROSITE" id="PS50850"/>
    </source>
</evidence>
<evidence type="ECO:0000256" key="5">
    <source>
        <dbReference type="ARBA" id="ARBA00023136"/>
    </source>
</evidence>
<protein>
    <submittedName>
        <fullName evidence="8">MFS transporter</fullName>
    </submittedName>
</protein>
<feature type="transmembrane region" description="Helical" evidence="6">
    <location>
        <begin position="282"/>
        <end position="300"/>
    </location>
</feature>
<keyword evidence="9" id="KW-1185">Reference proteome</keyword>
<feature type="transmembrane region" description="Helical" evidence="6">
    <location>
        <begin position="140"/>
        <end position="160"/>
    </location>
</feature>
<evidence type="ECO:0000313" key="8">
    <source>
        <dbReference type="EMBL" id="NLR69209.1"/>
    </source>
</evidence>
<feature type="transmembrane region" description="Helical" evidence="6">
    <location>
        <begin position="82"/>
        <end position="101"/>
    </location>
</feature>
<dbReference type="GO" id="GO:0005886">
    <property type="term" value="C:plasma membrane"/>
    <property type="evidence" value="ECO:0007669"/>
    <property type="project" value="UniProtKB-SubCell"/>
</dbReference>
<keyword evidence="3 6" id="KW-0812">Transmembrane</keyword>
<feature type="transmembrane region" description="Helical" evidence="6">
    <location>
        <begin position="172"/>
        <end position="197"/>
    </location>
</feature>
<accession>A0A847RQH6</accession>
<dbReference type="InterPro" id="IPR050189">
    <property type="entry name" value="MFS_Efflux_Transporters"/>
</dbReference>
<feature type="transmembrane region" description="Helical" evidence="6">
    <location>
        <begin position="15"/>
        <end position="40"/>
    </location>
</feature>
<feature type="transmembrane region" description="Helical" evidence="6">
    <location>
        <begin position="256"/>
        <end position="275"/>
    </location>
</feature>
<dbReference type="EMBL" id="JABAIA010000005">
    <property type="protein sequence ID" value="NLR69209.1"/>
    <property type="molecule type" value="Genomic_DNA"/>
</dbReference>
<feature type="domain" description="Major facilitator superfamily (MFS) profile" evidence="7">
    <location>
        <begin position="16"/>
        <end position="406"/>
    </location>
</feature>
<reference evidence="8 9" key="1">
    <citation type="submission" date="2020-04" db="EMBL/GenBank/DDBJ databases">
        <authorList>
            <person name="Yin C."/>
        </authorList>
    </citation>
    <scope>NUCLEOTIDE SEQUENCE [LARGE SCALE GENOMIC DNA]</scope>
    <source>
        <strain evidence="8 9">Ae27</strain>
    </source>
</reference>
<dbReference type="InterPro" id="IPR020846">
    <property type="entry name" value="MFS_dom"/>
</dbReference>
<evidence type="ECO:0000313" key="9">
    <source>
        <dbReference type="Proteomes" id="UP000570474"/>
    </source>
</evidence>
<dbReference type="AlphaFoldDB" id="A0A847RQH6"/>